<dbReference type="InterPro" id="IPR005506">
    <property type="entry name" value="DUF312_ALF"/>
</dbReference>
<keyword evidence="3" id="KW-1185">Reference proteome</keyword>
<gene>
    <name evidence="2" type="ORF">GCM10017790_20280</name>
</gene>
<dbReference type="Pfam" id="PF03752">
    <property type="entry name" value="ALF"/>
    <property type="match status" value="1"/>
</dbReference>
<evidence type="ECO:0000313" key="2">
    <source>
        <dbReference type="EMBL" id="GHH10748.1"/>
    </source>
</evidence>
<feature type="chain" id="PRO_5047400289" evidence="1">
    <location>
        <begin position="35"/>
        <end position="365"/>
    </location>
</feature>
<organism evidence="2 3">
    <name type="scientific">Amycolatopsis oliviviridis</name>
    <dbReference type="NCBI Taxonomy" id="1471590"/>
    <lineage>
        <taxon>Bacteria</taxon>
        <taxon>Bacillati</taxon>
        <taxon>Actinomycetota</taxon>
        <taxon>Actinomycetes</taxon>
        <taxon>Pseudonocardiales</taxon>
        <taxon>Pseudonocardiaceae</taxon>
        <taxon>Amycolatopsis</taxon>
    </lineage>
</organism>
<sequence length="365" mass="40599">MANWGNFRVRKVMASSVAVFAAVTGVLVPGTATAAPAESSSVVAQTPDEVRTKAAAVVGLTITPELLRMSERDFVYQIYQAAKRQGETAQEVQYEALYAYDRGSTSWSLFLNTWIYEAHQRDLDREALYQARRAERQPAAALLGFELTSMLLAQDDQNFVFALWERAAKDSFVKAAAGKIYSGTPAEHKDFIVRGIFVEHQRDVDAAKEAAEKEAAEKKLRDARVKAAAVIGMDLELAAWLKDEWFVEHIWTRNVVPDDSEVWFQAYQSRTPEQWRAFIDTGIFEAAAKDKVNGIKVRAAAVVGIEAGYARYLEEGPLVREIWSKARAGSQVQAAARRALDSGSPAQWRTFLETDIFAAAEADKH</sequence>
<reference evidence="3" key="1">
    <citation type="journal article" date="2019" name="Int. J. Syst. Evol. Microbiol.">
        <title>The Global Catalogue of Microorganisms (GCM) 10K type strain sequencing project: providing services to taxonomists for standard genome sequencing and annotation.</title>
        <authorList>
            <consortium name="The Broad Institute Genomics Platform"/>
            <consortium name="The Broad Institute Genome Sequencing Center for Infectious Disease"/>
            <person name="Wu L."/>
            <person name="Ma J."/>
        </authorList>
    </citation>
    <scope>NUCLEOTIDE SEQUENCE [LARGE SCALE GENOMIC DNA]</scope>
    <source>
        <strain evidence="3">CGMCC 4.7683</strain>
    </source>
</reference>
<evidence type="ECO:0000313" key="3">
    <source>
        <dbReference type="Proteomes" id="UP000635387"/>
    </source>
</evidence>
<comment type="caution">
    <text evidence="2">The sequence shown here is derived from an EMBL/GenBank/DDBJ whole genome shotgun (WGS) entry which is preliminary data.</text>
</comment>
<name>A0ABQ3LAZ3_9PSEU</name>
<feature type="signal peptide" evidence="1">
    <location>
        <begin position="1"/>
        <end position="34"/>
    </location>
</feature>
<evidence type="ECO:0000256" key="1">
    <source>
        <dbReference type="SAM" id="SignalP"/>
    </source>
</evidence>
<dbReference type="EMBL" id="BNAY01000002">
    <property type="protein sequence ID" value="GHH10748.1"/>
    <property type="molecule type" value="Genomic_DNA"/>
</dbReference>
<keyword evidence="1" id="KW-0732">Signal</keyword>
<dbReference type="Proteomes" id="UP000635387">
    <property type="component" value="Unassembled WGS sequence"/>
</dbReference>
<protein>
    <submittedName>
        <fullName evidence="2">Uncharacterized protein</fullName>
    </submittedName>
</protein>
<accession>A0ABQ3LAZ3</accession>
<proteinExistence type="predicted"/>